<protein>
    <submittedName>
        <fullName evidence="2">Uncharacterized protein</fullName>
    </submittedName>
</protein>
<sequence length="125" mass="13575">MRRRSFSRLVHRVRQPEAVPSVAVTGSPLIAKGFRVNLIQPRGPVQDTPSPWTGSVDSLRSNGGWRAAGRGAARVEETVFFQAGGLAVVLWGRDKLTDDAGGVAFGRRGGQRSVDQVQTVRRTPR</sequence>
<keyword evidence="3" id="KW-1185">Reference proteome</keyword>
<feature type="region of interest" description="Disordered" evidence="1">
    <location>
        <begin position="101"/>
        <end position="125"/>
    </location>
</feature>
<reference evidence="3" key="1">
    <citation type="submission" date="2016-06" db="EMBL/GenBank/DDBJ databases">
        <authorList>
            <person name="Varghese N."/>
            <person name="Submissions Spin"/>
        </authorList>
    </citation>
    <scope>NUCLEOTIDE SEQUENCE [LARGE SCALE GENOMIC DNA]</scope>
    <source>
        <strain evidence="3">DSM 43819</strain>
    </source>
</reference>
<gene>
    <name evidence="2" type="ORF">GA0070613_0745</name>
</gene>
<evidence type="ECO:0000256" key="1">
    <source>
        <dbReference type="SAM" id="MobiDB-lite"/>
    </source>
</evidence>
<evidence type="ECO:0000313" key="3">
    <source>
        <dbReference type="Proteomes" id="UP000198221"/>
    </source>
</evidence>
<accession>A0A1C5H323</accession>
<dbReference type="EMBL" id="LT607754">
    <property type="protein sequence ID" value="SCG40277.1"/>
    <property type="molecule type" value="Genomic_DNA"/>
</dbReference>
<organism evidence="2 3">
    <name type="scientific">Micromonospora inositola</name>
    <dbReference type="NCBI Taxonomy" id="47865"/>
    <lineage>
        <taxon>Bacteria</taxon>
        <taxon>Bacillati</taxon>
        <taxon>Actinomycetota</taxon>
        <taxon>Actinomycetes</taxon>
        <taxon>Micromonosporales</taxon>
        <taxon>Micromonosporaceae</taxon>
        <taxon>Micromonospora</taxon>
    </lineage>
</organism>
<proteinExistence type="predicted"/>
<evidence type="ECO:0000313" key="2">
    <source>
        <dbReference type="EMBL" id="SCG40277.1"/>
    </source>
</evidence>
<dbReference type="Proteomes" id="UP000198221">
    <property type="component" value="Chromosome I"/>
</dbReference>
<name>A0A1C5H323_9ACTN</name>
<dbReference type="AlphaFoldDB" id="A0A1C5H323"/>
<feature type="compositionally biased region" description="Polar residues" evidence="1">
    <location>
        <begin position="113"/>
        <end position="125"/>
    </location>
</feature>